<evidence type="ECO:0000256" key="6">
    <source>
        <dbReference type="ARBA" id="ARBA00022840"/>
    </source>
</evidence>
<comment type="caution">
    <text evidence="9">The sequence shown here is derived from an EMBL/GenBank/DDBJ whole genome shotgun (WGS) entry which is preliminary data.</text>
</comment>
<keyword evidence="5" id="KW-0547">Nucleotide-binding</keyword>
<evidence type="ECO:0000313" key="10">
    <source>
        <dbReference type="Proteomes" id="UP000436655"/>
    </source>
</evidence>
<dbReference type="NCBIfam" id="TIGR00545">
    <property type="entry name" value="lipoyltrans"/>
    <property type="match status" value="1"/>
</dbReference>
<name>A0ABW9P4W6_9LACO</name>
<dbReference type="Gene3D" id="3.30.930.10">
    <property type="entry name" value="Bira Bifunctional Protein, Domain 2"/>
    <property type="match status" value="1"/>
</dbReference>
<dbReference type="InterPro" id="IPR004562">
    <property type="entry name" value="LipoylTrfase_LipoateP_Ligase"/>
</dbReference>
<dbReference type="InterPro" id="IPR045864">
    <property type="entry name" value="aa-tRNA-synth_II/BPL/LPL"/>
</dbReference>
<keyword evidence="10" id="KW-1185">Reference proteome</keyword>
<accession>A0ABW9P4W6</accession>
<dbReference type="PROSITE" id="PS51733">
    <property type="entry name" value="BPL_LPL_CATALYTIC"/>
    <property type="match status" value="1"/>
</dbReference>
<dbReference type="PANTHER" id="PTHR12561:SF3">
    <property type="entry name" value="LIPOYLTRANSFERASE 1, MITOCHONDRIAL"/>
    <property type="match status" value="1"/>
</dbReference>
<keyword evidence="6" id="KW-0067">ATP-binding</keyword>
<comment type="pathway">
    <text evidence="2">Protein modification; protein lipoylation via exogenous pathway; protein N(6)-(lipoyl)lysine from lipoate: step 1/2.</text>
</comment>
<comment type="pathway">
    <text evidence="1">Protein modification; protein lipoylation via exogenous pathway; protein N(6)-(lipoyl)lysine from lipoate: step 2/2.</text>
</comment>
<feature type="domain" description="BPL/LPL catalytic" evidence="8">
    <location>
        <begin position="26"/>
        <end position="217"/>
    </location>
</feature>
<evidence type="ECO:0000256" key="4">
    <source>
        <dbReference type="ARBA" id="ARBA00022598"/>
    </source>
</evidence>
<dbReference type="SUPFAM" id="SSF55681">
    <property type="entry name" value="Class II aaRS and biotin synthetases"/>
    <property type="match status" value="1"/>
</dbReference>
<dbReference type="InterPro" id="IPR004143">
    <property type="entry name" value="BPL_LPL_catalytic"/>
</dbReference>
<dbReference type="SUPFAM" id="SSF82649">
    <property type="entry name" value="SufE/NifU"/>
    <property type="match status" value="1"/>
</dbReference>
<protein>
    <recommendedName>
        <fullName evidence="3">lipoate--protein ligase</fullName>
        <ecNumber evidence="3">6.3.1.20</ecNumber>
    </recommendedName>
</protein>
<dbReference type="EMBL" id="VDFN01000001">
    <property type="protein sequence ID" value="MQS44286.1"/>
    <property type="molecule type" value="Genomic_DNA"/>
</dbReference>
<proteinExistence type="predicted"/>
<dbReference type="GO" id="GO:0016979">
    <property type="term" value="F:lipoate-protein ligase activity"/>
    <property type="evidence" value="ECO:0007669"/>
    <property type="project" value="UniProtKB-EC"/>
</dbReference>
<evidence type="ECO:0000259" key="8">
    <source>
        <dbReference type="PROSITE" id="PS51733"/>
    </source>
</evidence>
<dbReference type="Gene3D" id="3.30.390.50">
    <property type="entry name" value="CO dehydrogenase flavoprotein, C-terminal domain"/>
    <property type="match status" value="1"/>
</dbReference>
<organism evidence="9 10">
    <name type="scientific">Companilactobacillus mishanensis</name>
    <dbReference type="NCBI Taxonomy" id="2486008"/>
    <lineage>
        <taxon>Bacteria</taxon>
        <taxon>Bacillati</taxon>
        <taxon>Bacillota</taxon>
        <taxon>Bacilli</taxon>
        <taxon>Lactobacillales</taxon>
        <taxon>Lactobacillaceae</taxon>
        <taxon>Companilactobacillus</taxon>
    </lineage>
</organism>
<gene>
    <name evidence="9" type="ORF">FHL03_02160</name>
</gene>
<dbReference type="Pfam" id="PF21948">
    <property type="entry name" value="LplA-B_cat"/>
    <property type="match status" value="1"/>
</dbReference>
<dbReference type="CDD" id="cd16443">
    <property type="entry name" value="LplA"/>
    <property type="match status" value="1"/>
</dbReference>
<evidence type="ECO:0000256" key="2">
    <source>
        <dbReference type="ARBA" id="ARBA00005124"/>
    </source>
</evidence>
<evidence type="ECO:0000256" key="1">
    <source>
        <dbReference type="ARBA" id="ARBA00005085"/>
    </source>
</evidence>
<evidence type="ECO:0000256" key="7">
    <source>
        <dbReference type="ARBA" id="ARBA00048037"/>
    </source>
</evidence>
<dbReference type="InterPro" id="IPR019491">
    <property type="entry name" value="Lipoate_protein_ligase_C"/>
</dbReference>
<reference evidence="9 10" key="1">
    <citation type="journal article" date="2019" name="Syst. Appl. Microbiol.">
        <title>Polyphasic characterization of two novel Lactobacillus spp. isolated from blown salami packages: Description of Lactobacillus halodurans sp. nov. and Lactobacillus salsicarnum sp. nov.</title>
        <authorList>
            <person name="Schuster J.A."/>
            <person name="Klingl A."/>
            <person name="Vogel R.F."/>
            <person name="Ehrmann M.A."/>
        </authorList>
    </citation>
    <scope>NUCLEOTIDE SEQUENCE [LARGE SCALE GENOMIC DNA]</scope>
    <source>
        <strain evidence="9 10">TMW 1.2098</strain>
    </source>
</reference>
<dbReference type="EC" id="6.3.1.20" evidence="3"/>
<evidence type="ECO:0000313" key="9">
    <source>
        <dbReference type="EMBL" id="MQS44286.1"/>
    </source>
</evidence>
<sequence length="337" mass="38637">MYFYRMKSKDIRDNLATEQYLMNNVEFDEPLVLFYIQKPCIIVGRNQNTLEEINSEYIKEHNITVTRRISGGGAVYDDLGNISFSFVVNSDDDNFGDFKKLTKSIIDALKDMGATTAEVSGRNDLMVDGKKFSGNAMYTKNGKMFSHGTLAYDVDLSVLADALNVPADKIASKGIKSVKSRVTNVKPYLKPEYQSLTTEEFRDKLILELFHTDDMSKISDKEYQLTDNDKKAIQKLNADFYYNWDWVYGKSPDFSVKNRKHFDMGTVDVRYQISQGKIKSVEIYGDYFGKKDSETIKQKLVGIPYSKTSIEEALNDFDLDEYFSGIPKDELYNLFTN</sequence>
<dbReference type="Proteomes" id="UP000436655">
    <property type="component" value="Unassembled WGS sequence"/>
</dbReference>
<comment type="catalytic activity">
    <reaction evidence="7">
        <text>L-lysyl-[lipoyl-carrier protein] + (R)-lipoate + ATP = N(6)-[(R)-lipoyl]-L-lysyl-[lipoyl-carrier protein] + AMP + diphosphate + H(+)</text>
        <dbReference type="Rhea" id="RHEA:49288"/>
        <dbReference type="Rhea" id="RHEA-COMP:10500"/>
        <dbReference type="Rhea" id="RHEA-COMP:10502"/>
        <dbReference type="ChEBI" id="CHEBI:15378"/>
        <dbReference type="ChEBI" id="CHEBI:29969"/>
        <dbReference type="ChEBI" id="CHEBI:30616"/>
        <dbReference type="ChEBI" id="CHEBI:33019"/>
        <dbReference type="ChEBI" id="CHEBI:83088"/>
        <dbReference type="ChEBI" id="CHEBI:83099"/>
        <dbReference type="ChEBI" id="CHEBI:456215"/>
        <dbReference type="EC" id="6.3.1.20"/>
    </reaction>
</comment>
<dbReference type="Pfam" id="PF10437">
    <property type="entry name" value="Lip_prot_lig_C"/>
    <property type="match status" value="1"/>
</dbReference>
<dbReference type="RefSeq" id="WP_125702897.1">
    <property type="nucleotide sequence ID" value="NZ_JBHTOO010000003.1"/>
</dbReference>
<evidence type="ECO:0000256" key="5">
    <source>
        <dbReference type="ARBA" id="ARBA00022741"/>
    </source>
</evidence>
<dbReference type="PANTHER" id="PTHR12561">
    <property type="entry name" value="LIPOATE-PROTEIN LIGASE"/>
    <property type="match status" value="1"/>
</dbReference>
<keyword evidence="4 9" id="KW-0436">Ligase</keyword>
<evidence type="ECO:0000256" key="3">
    <source>
        <dbReference type="ARBA" id="ARBA00012367"/>
    </source>
</evidence>